<dbReference type="RefSeq" id="WP_016403376.1">
    <property type="nucleotide sequence ID" value="NZ_BARX01000030.1"/>
</dbReference>
<dbReference type="AlphaFoldDB" id="R9PQH9"/>
<comment type="caution">
    <text evidence="2">The sequence shown here is derived from an EMBL/GenBank/DDBJ whole genome shotgun (WGS) entry which is preliminary data.</text>
</comment>
<dbReference type="SUPFAM" id="SSF52402">
    <property type="entry name" value="Adenine nucleotide alpha hydrolases-like"/>
    <property type="match status" value="1"/>
</dbReference>
<dbReference type="InterPro" id="IPR014729">
    <property type="entry name" value="Rossmann-like_a/b/a_fold"/>
</dbReference>
<dbReference type="PANTHER" id="PTHR43196:SF2">
    <property type="entry name" value="PHOSPHOADENOSINE PHOSPHOSULFATE REDUCTASE"/>
    <property type="match status" value="1"/>
</dbReference>
<sequence length="607" mass="70598">MIHELKMAEDLAEEYQEFINAEEFANNNLSHYVADVQRVYCADNRPWVIGYSGGKDSSAVMSLIYMALLGLEKEQRHKPVFVVSSDTLVETPVVVNHIKDSLAAIEKGAKRDDLPISCHKVVPKSDQTFWSSLLGKGYPAPTRSFRWCTERMKIDPVSDFIKSKVSQFDEVIVVLGSRSQESASRAQVIAKHKIDGSRLARHTTLANAFIYTPIDTWAVDDVWKILRLCHLETKETPLGTRNIWKDNYDLEWENPWGGKNLVLWNLYKDSSGQGECPMVIDETTPSCGNSRFGCWTCTVVTKDRAMESLIQNGEEWMAPLLKFRNNLADTNVPRDKDIFRNFKRRTGRVHDQLKKLPYDIKTPEAAINYIKSEKHDELYETQEFRVVNDSKNQPYMIEIFDGEIVVETASYQIDSKDEKKRKAWFWSRYTPGPYWLKYRRQWLRELLELDKKFKAEGREIELITVPELHAIRQEWIHDPNEPDWDDSLPTLFRDVYGYDLDWVYDDNASFGKDDAQLIHELCDNFDVEPEMIMKLIELEISMEGLSRRSGITNKIASLLKRDWGSLEDIKQKHAALQSKAEFDIHSQEIERYNQQLAEVDKQLQKEF</sequence>
<dbReference type="InterPro" id="IPR050128">
    <property type="entry name" value="Sulfate_adenylyltrnsfr_sub2"/>
</dbReference>
<accession>R9PQH9</accession>
<keyword evidence="2" id="KW-0808">Transferase</keyword>
<reference evidence="2" key="1">
    <citation type="journal article" date="2013" name="Genome Announc.">
        <title>Draft Genome Sequence of Agarivorans albus Strain MKT 106T, an Agarolytic Marine Bacterium.</title>
        <authorList>
            <person name="Yasuike M."/>
            <person name="Nakamura Y."/>
            <person name="Kai W."/>
            <person name="Fujiwara A."/>
            <person name="Fukui Y."/>
            <person name="Satomi M."/>
            <person name="Sano M."/>
        </authorList>
    </citation>
    <scope>NUCLEOTIDE SEQUENCE [LARGE SCALE GENOMIC DNA]</scope>
</reference>
<gene>
    <name evidence="2" type="ORF">AALB_3689</name>
</gene>
<dbReference type="InterPro" id="IPR002500">
    <property type="entry name" value="PAPS_reduct_dom"/>
</dbReference>
<dbReference type="Proteomes" id="UP000014461">
    <property type="component" value="Unassembled WGS sequence"/>
</dbReference>
<dbReference type="OrthoDB" id="9774475at2"/>
<evidence type="ECO:0000313" key="3">
    <source>
        <dbReference type="Proteomes" id="UP000014461"/>
    </source>
</evidence>
<organism evidence="2 3">
    <name type="scientific">Agarivorans albus MKT 106</name>
    <dbReference type="NCBI Taxonomy" id="1331007"/>
    <lineage>
        <taxon>Bacteria</taxon>
        <taxon>Pseudomonadati</taxon>
        <taxon>Pseudomonadota</taxon>
        <taxon>Gammaproteobacteria</taxon>
        <taxon>Alteromonadales</taxon>
        <taxon>Alteromonadaceae</taxon>
        <taxon>Agarivorans</taxon>
    </lineage>
</organism>
<proteinExistence type="predicted"/>
<name>R9PQH9_AGAAL</name>
<dbReference type="PANTHER" id="PTHR43196">
    <property type="entry name" value="SULFATE ADENYLYLTRANSFERASE SUBUNIT 2"/>
    <property type="match status" value="1"/>
</dbReference>
<dbReference type="EMBL" id="BARX01000030">
    <property type="protein sequence ID" value="GAD03609.1"/>
    <property type="molecule type" value="Genomic_DNA"/>
</dbReference>
<dbReference type="Gene3D" id="3.40.50.620">
    <property type="entry name" value="HUPs"/>
    <property type="match status" value="1"/>
</dbReference>
<dbReference type="GO" id="GO:0016740">
    <property type="term" value="F:transferase activity"/>
    <property type="evidence" value="ECO:0007669"/>
    <property type="project" value="UniProtKB-KW"/>
</dbReference>
<dbReference type="NCBIfam" id="NF005316">
    <property type="entry name" value="PRK06850.1"/>
    <property type="match status" value="1"/>
</dbReference>
<evidence type="ECO:0000259" key="1">
    <source>
        <dbReference type="Pfam" id="PF01507"/>
    </source>
</evidence>
<evidence type="ECO:0000313" key="2">
    <source>
        <dbReference type="EMBL" id="GAD03609.1"/>
    </source>
</evidence>
<protein>
    <submittedName>
        <fullName evidence="2">3'-phosphoadenosine 5'-phosphosulfate sulfurtransferase DndC</fullName>
    </submittedName>
</protein>
<feature type="domain" description="Phosphoadenosine phosphosulphate reductase" evidence="1">
    <location>
        <begin position="48"/>
        <end position="232"/>
    </location>
</feature>
<dbReference type="STRING" id="1331007.AALB_3689"/>
<dbReference type="Pfam" id="PF01507">
    <property type="entry name" value="PAPS_reduct"/>
    <property type="match status" value="1"/>
</dbReference>
<keyword evidence="3" id="KW-1185">Reference proteome</keyword>